<accession>A0A0E9U763</accession>
<dbReference type="EMBL" id="GBXM01046990">
    <property type="protein sequence ID" value="JAH61587.1"/>
    <property type="molecule type" value="Transcribed_RNA"/>
</dbReference>
<evidence type="ECO:0000313" key="1">
    <source>
        <dbReference type="EMBL" id="JAH61587.1"/>
    </source>
</evidence>
<dbReference type="AlphaFoldDB" id="A0A0E9U763"/>
<proteinExistence type="predicted"/>
<organism evidence="1">
    <name type="scientific">Anguilla anguilla</name>
    <name type="common">European freshwater eel</name>
    <name type="synonym">Muraena anguilla</name>
    <dbReference type="NCBI Taxonomy" id="7936"/>
    <lineage>
        <taxon>Eukaryota</taxon>
        <taxon>Metazoa</taxon>
        <taxon>Chordata</taxon>
        <taxon>Craniata</taxon>
        <taxon>Vertebrata</taxon>
        <taxon>Euteleostomi</taxon>
        <taxon>Actinopterygii</taxon>
        <taxon>Neopterygii</taxon>
        <taxon>Teleostei</taxon>
        <taxon>Anguilliformes</taxon>
        <taxon>Anguillidae</taxon>
        <taxon>Anguilla</taxon>
    </lineage>
</organism>
<reference evidence="1" key="1">
    <citation type="submission" date="2014-11" db="EMBL/GenBank/DDBJ databases">
        <authorList>
            <person name="Amaro Gonzalez C."/>
        </authorList>
    </citation>
    <scope>NUCLEOTIDE SEQUENCE</scope>
</reference>
<reference evidence="1" key="2">
    <citation type="journal article" date="2015" name="Fish Shellfish Immunol.">
        <title>Early steps in the European eel (Anguilla anguilla)-Vibrio vulnificus interaction in the gills: Role of the RtxA13 toxin.</title>
        <authorList>
            <person name="Callol A."/>
            <person name="Pajuelo D."/>
            <person name="Ebbesson L."/>
            <person name="Teles M."/>
            <person name="MacKenzie S."/>
            <person name="Amaro C."/>
        </authorList>
    </citation>
    <scope>NUCLEOTIDE SEQUENCE</scope>
</reference>
<protein>
    <submittedName>
        <fullName evidence="1">Uncharacterized protein</fullName>
    </submittedName>
</protein>
<sequence length="34" mass="3910">MSEIRVIFFQVLRPSYEGLPHQALHPSITAVKDE</sequence>
<name>A0A0E9U763_ANGAN</name>